<feature type="region of interest" description="Disordered" evidence="11">
    <location>
        <begin position="605"/>
        <end position="648"/>
    </location>
</feature>
<evidence type="ECO:0000256" key="3">
    <source>
        <dbReference type="ARBA" id="ARBA00004236"/>
    </source>
</evidence>
<feature type="compositionally biased region" description="Polar residues" evidence="11">
    <location>
        <begin position="532"/>
        <end position="541"/>
    </location>
</feature>
<feature type="compositionally biased region" description="Low complexity" evidence="11">
    <location>
        <begin position="809"/>
        <end position="821"/>
    </location>
</feature>
<protein>
    <recommendedName>
        <fullName evidence="15">Junctophilin</fullName>
    </recommendedName>
</protein>
<name>A0ABR3IF13_LOXSC</name>
<sequence length="994" mass="109566">MQPSELVDTAHATSGNPPQRGLNGGRFDFDDGGTYCGGWEDGKAHGHGVCTGPKGQGAYAGSWHFGFEVSGVYTWPSGSAYEGQWQNGKRHGLGVETRDRWLYRGEWTQGYKGRYGVRQSTTSNAKYEGTWANGLQDGYGSETYADGGTYQGQWMRGLRHGYGVRTSAPFGLASHYRGGARGHRGSQSSLADAAGTPDPSDRRTTRMDDARGGFVLTASSDEPGRRGSLAEKPKKGLLSKLRKQRSAGELDKRGTGSVRSGGSGGSGSSWVSSVESSHSAMTHASLQTNSNASFVVEDEHLDASVTETYMGEWKNDKRTGFGVSERSDGLRYEGEWFANRKYGYGVTTFRDGTKEEGKYKNNVLITSQKRKHIFLMRSAKFRERVDSAVNAAQRASKIALQKGDIAISRTATARGKAEQADEAADQAKEDCDLAQTTAKQFAPDFKHPGFDRIGLRDRYRQKHYDAQVTTPVSQESEKILDSKSIPNHIPPMHSQLPNANKLPNAMPSRRPSAQYPNTQYPKPALSTDPRLANSTNYSTDNRVPGPPYDQFYSHNQDNWSTPNTQTQMLDSQKQYLQNDPSNAYGSIPQSDQQQVPASYRLNRQDALQHQQSMDQSSQQYINQGRRLSSAVRQPQNQRQPQEWSTAQNLPRRQSVLAQPNDAQQHVFVDGGTAAYGRNEFRSGTVYSEGPLDRTQMSDQAYRQAMDQGYRQPQDQQGYARPDQQMYRQPPPDQQGYRQTAPTEQDIANGTRQVGQRPSIDYFDHYKRPPSRDSSVDRYGRRSRQPSVEATAPPPSGGSRAGSVAPQPAPASRPASRAATPAGNGHLATGRGSISRASSRDQQPFEDSLLRKRTLGQEISPSPYQPKRTESLFVAQNAAPPPAPMPSGGGGGGGGGRKMLSTPQTLQRKKSLPDVAGMPRMPDGGGMSREEVSALGSARREEVRRMYEETEKLRANPLLYLVSPQVKDWFSRQQLVILVLFINISLGIMFFKLLT</sequence>
<evidence type="ECO:0000256" key="11">
    <source>
        <dbReference type="SAM" id="MobiDB-lite"/>
    </source>
</evidence>
<feature type="compositionally biased region" description="Polar residues" evidence="11">
    <location>
        <begin position="620"/>
        <end position="648"/>
    </location>
</feature>
<evidence type="ECO:0000256" key="12">
    <source>
        <dbReference type="SAM" id="Phobius"/>
    </source>
</evidence>
<dbReference type="SMART" id="SM00698">
    <property type="entry name" value="MORN"/>
    <property type="match status" value="7"/>
</dbReference>
<feature type="compositionally biased region" description="Polar residues" evidence="11">
    <location>
        <begin position="552"/>
        <end position="564"/>
    </location>
</feature>
<dbReference type="InterPro" id="IPR017191">
    <property type="entry name" value="Junctophilin"/>
</dbReference>
<evidence type="ECO:0000256" key="1">
    <source>
        <dbReference type="ARBA" id="ARBA00004163"/>
    </source>
</evidence>
<feature type="compositionally biased region" description="Low complexity" evidence="11">
    <location>
        <begin position="608"/>
        <end position="619"/>
    </location>
</feature>
<evidence type="ECO:0000256" key="8">
    <source>
        <dbReference type="ARBA" id="ARBA00022824"/>
    </source>
</evidence>
<comment type="similarity">
    <text evidence="4">Belongs to the junctophilin family.</text>
</comment>
<accession>A0ABR3IF13</accession>
<reference evidence="13 14" key="1">
    <citation type="submission" date="2024-06" db="EMBL/GenBank/DDBJ databases">
        <title>A chromosome-level genome assembly of beet webworm, Loxostege sticticalis.</title>
        <authorList>
            <person name="Zhang Y."/>
        </authorList>
    </citation>
    <scope>NUCLEOTIDE SEQUENCE [LARGE SCALE GENOMIC DNA]</scope>
    <source>
        <strain evidence="13">AQ026</strain>
        <tissue evidence="13">Whole body</tissue>
    </source>
</reference>
<dbReference type="PANTHER" id="PTHR23085:SF16">
    <property type="entry name" value="GH28348P"/>
    <property type="match status" value="1"/>
</dbReference>
<comment type="subcellular location">
    <subcellularLocation>
        <location evidence="3">Cell membrane</location>
    </subcellularLocation>
    <subcellularLocation>
        <location evidence="2">Endomembrane system</location>
        <topology evidence="2">Peripheral membrane protein</topology>
    </subcellularLocation>
    <subcellularLocation>
        <location evidence="1">Endoplasmic reticulum membrane</location>
        <topology evidence="1">Single-pass type IV membrane protein</topology>
    </subcellularLocation>
</comment>
<evidence type="ECO:0008006" key="15">
    <source>
        <dbReference type="Google" id="ProtNLM"/>
    </source>
</evidence>
<keyword evidence="8" id="KW-0256">Endoplasmic reticulum</keyword>
<dbReference type="Proteomes" id="UP001549920">
    <property type="component" value="Unassembled WGS sequence"/>
</dbReference>
<evidence type="ECO:0000256" key="6">
    <source>
        <dbReference type="ARBA" id="ARBA00022692"/>
    </source>
</evidence>
<feature type="region of interest" description="Disordered" evidence="11">
    <location>
        <begin position="876"/>
        <end position="928"/>
    </location>
</feature>
<evidence type="ECO:0000256" key="10">
    <source>
        <dbReference type="ARBA" id="ARBA00023136"/>
    </source>
</evidence>
<feature type="compositionally biased region" description="Basic and acidic residues" evidence="11">
    <location>
        <begin position="199"/>
        <end position="211"/>
    </location>
</feature>
<feature type="compositionally biased region" description="Basic and acidic residues" evidence="11">
    <location>
        <begin position="222"/>
        <end position="234"/>
    </location>
</feature>
<dbReference type="Gene3D" id="2.20.110.10">
    <property type="entry name" value="Histone H3 K4-specific methyltransferase SET7/9 N-terminal domain"/>
    <property type="match status" value="4"/>
</dbReference>
<dbReference type="SUPFAM" id="SSF82185">
    <property type="entry name" value="Histone H3 K4-specific methyltransferase SET7/9 N-terminal domain"/>
    <property type="match status" value="2"/>
</dbReference>
<evidence type="ECO:0000256" key="5">
    <source>
        <dbReference type="ARBA" id="ARBA00022475"/>
    </source>
</evidence>
<dbReference type="EMBL" id="JBEUOH010000004">
    <property type="protein sequence ID" value="KAL0894851.1"/>
    <property type="molecule type" value="Genomic_DNA"/>
</dbReference>
<comment type="caution">
    <text evidence="13">The sequence shown here is derived from an EMBL/GenBank/DDBJ whole genome shotgun (WGS) entry which is preliminary data.</text>
</comment>
<feature type="region of interest" description="Disordered" evidence="11">
    <location>
        <begin position="577"/>
        <end position="596"/>
    </location>
</feature>
<proteinExistence type="inferred from homology"/>
<evidence type="ECO:0000256" key="7">
    <source>
        <dbReference type="ARBA" id="ARBA00022737"/>
    </source>
</evidence>
<feature type="compositionally biased region" description="Basic and acidic residues" evidence="11">
    <location>
        <begin position="761"/>
        <end position="779"/>
    </location>
</feature>
<feature type="region of interest" description="Disordered" evidence="11">
    <location>
        <begin position="706"/>
        <end position="844"/>
    </location>
</feature>
<evidence type="ECO:0000256" key="9">
    <source>
        <dbReference type="ARBA" id="ARBA00022989"/>
    </source>
</evidence>
<keyword evidence="14" id="KW-1185">Reference proteome</keyword>
<keyword evidence="6 12" id="KW-0812">Transmembrane</keyword>
<feature type="region of interest" description="Disordered" evidence="11">
    <location>
        <begin position="1"/>
        <end position="23"/>
    </location>
</feature>
<keyword evidence="7" id="KW-0677">Repeat</keyword>
<feature type="compositionally biased region" description="Polar residues" evidence="11">
    <location>
        <begin position="735"/>
        <end position="755"/>
    </location>
</feature>
<organism evidence="13 14">
    <name type="scientific">Loxostege sticticalis</name>
    <name type="common">Beet webworm moth</name>
    <dbReference type="NCBI Taxonomy" id="481309"/>
    <lineage>
        <taxon>Eukaryota</taxon>
        <taxon>Metazoa</taxon>
        <taxon>Ecdysozoa</taxon>
        <taxon>Arthropoda</taxon>
        <taxon>Hexapoda</taxon>
        <taxon>Insecta</taxon>
        <taxon>Pterygota</taxon>
        <taxon>Neoptera</taxon>
        <taxon>Endopterygota</taxon>
        <taxon>Lepidoptera</taxon>
        <taxon>Glossata</taxon>
        <taxon>Ditrysia</taxon>
        <taxon>Pyraloidea</taxon>
        <taxon>Crambidae</taxon>
        <taxon>Pyraustinae</taxon>
        <taxon>Loxostege</taxon>
    </lineage>
</organism>
<feature type="transmembrane region" description="Helical" evidence="12">
    <location>
        <begin position="974"/>
        <end position="993"/>
    </location>
</feature>
<feature type="compositionally biased region" description="Gly residues" evidence="11">
    <location>
        <begin position="886"/>
        <end position="896"/>
    </location>
</feature>
<keyword evidence="10 12" id="KW-0472">Membrane</keyword>
<dbReference type="PANTHER" id="PTHR23085">
    <property type="entry name" value="GH28348P"/>
    <property type="match status" value="1"/>
</dbReference>
<gene>
    <name evidence="13" type="ORF">ABMA27_013366</name>
</gene>
<evidence type="ECO:0000256" key="4">
    <source>
        <dbReference type="ARBA" id="ARBA00008599"/>
    </source>
</evidence>
<evidence type="ECO:0000313" key="14">
    <source>
        <dbReference type="Proteomes" id="UP001549920"/>
    </source>
</evidence>
<keyword evidence="5" id="KW-1003">Cell membrane</keyword>
<evidence type="ECO:0000256" key="2">
    <source>
        <dbReference type="ARBA" id="ARBA00004184"/>
    </source>
</evidence>
<keyword evidence="9 12" id="KW-1133">Transmembrane helix</keyword>
<dbReference type="InterPro" id="IPR003409">
    <property type="entry name" value="MORN"/>
</dbReference>
<feature type="compositionally biased region" description="Basic residues" evidence="11">
    <location>
        <begin position="235"/>
        <end position="245"/>
    </location>
</feature>
<feature type="region of interest" description="Disordered" evidence="11">
    <location>
        <begin position="175"/>
        <end position="275"/>
    </location>
</feature>
<dbReference type="Pfam" id="PF02493">
    <property type="entry name" value="MORN"/>
    <property type="match status" value="8"/>
</dbReference>
<feature type="region of interest" description="Disordered" evidence="11">
    <location>
        <begin position="483"/>
        <end position="564"/>
    </location>
</feature>
<evidence type="ECO:0000313" key="13">
    <source>
        <dbReference type="EMBL" id="KAL0894851.1"/>
    </source>
</evidence>